<evidence type="ECO:0000313" key="1">
    <source>
        <dbReference type="EMBL" id="KAI5351636.1"/>
    </source>
</evidence>
<accession>A0AAD4ZP92</accession>
<proteinExistence type="predicted"/>
<gene>
    <name evidence="1" type="ORF">L3X38_004527</name>
</gene>
<organism evidence="1 2">
    <name type="scientific">Prunus dulcis</name>
    <name type="common">Almond</name>
    <name type="synonym">Amygdalus dulcis</name>
    <dbReference type="NCBI Taxonomy" id="3755"/>
    <lineage>
        <taxon>Eukaryota</taxon>
        <taxon>Viridiplantae</taxon>
        <taxon>Streptophyta</taxon>
        <taxon>Embryophyta</taxon>
        <taxon>Tracheophyta</taxon>
        <taxon>Spermatophyta</taxon>
        <taxon>Magnoliopsida</taxon>
        <taxon>eudicotyledons</taxon>
        <taxon>Gunneridae</taxon>
        <taxon>Pentapetalae</taxon>
        <taxon>rosids</taxon>
        <taxon>fabids</taxon>
        <taxon>Rosales</taxon>
        <taxon>Rosaceae</taxon>
        <taxon>Amygdaloideae</taxon>
        <taxon>Amygdaleae</taxon>
        <taxon>Prunus</taxon>
    </lineage>
</organism>
<dbReference type="Proteomes" id="UP001054821">
    <property type="component" value="Chromosome 1"/>
</dbReference>
<dbReference type="AlphaFoldDB" id="A0AAD4ZP92"/>
<reference evidence="1 2" key="1">
    <citation type="journal article" date="2022" name="G3 (Bethesda)">
        <title>Whole-genome sequence and methylome profiling of the almond [Prunus dulcis (Mill.) D.A. Webb] cultivar 'Nonpareil'.</title>
        <authorList>
            <person name="D'Amico-Willman K.M."/>
            <person name="Ouma W.Z."/>
            <person name="Meulia T."/>
            <person name="Sideli G.M."/>
            <person name="Gradziel T.M."/>
            <person name="Fresnedo-Ramirez J."/>
        </authorList>
    </citation>
    <scope>NUCLEOTIDE SEQUENCE [LARGE SCALE GENOMIC DNA]</scope>
    <source>
        <strain evidence="1">Clone GOH B32 T37-40</strain>
    </source>
</reference>
<dbReference type="EMBL" id="JAJFAZ020000001">
    <property type="protein sequence ID" value="KAI5351636.1"/>
    <property type="molecule type" value="Genomic_DNA"/>
</dbReference>
<protein>
    <submittedName>
        <fullName evidence="1">Uncharacterized protein</fullName>
    </submittedName>
</protein>
<keyword evidence="2" id="KW-1185">Reference proteome</keyword>
<sequence length="122" mass="14286">MLSQLNVWLNDEVKLVEQGVQLRKRNRNISMWKITESSELMNKTMVVKTRLRMLDPMKAIPHDDMVKLMKFVWDGIRDQSKSLFSYRNGDRTALESEPDPVRVRHLADVGTNDLIALLYKAR</sequence>
<name>A0AAD4ZP92_PRUDU</name>
<comment type="caution">
    <text evidence="1">The sequence shown here is derived from an EMBL/GenBank/DDBJ whole genome shotgun (WGS) entry which is preliminary data.</text>
</comment>
<evidence type="ECO:0000313" key="2">
    <source>
        <dbReference type="Proteomes" id="UP001054821"/>
    </source>
</evidence>